<dbReference type="Gene3D" id="3.30.9.10">
    <property type="entry name" value="D-Amino Acid Oxidase, subunit A, domain 2"/>
    <property type="match status" value="1"/>
</dbReference>
<dbReference type="Proteomes" id="UP000198802">
    <property type="component" value="Unassembled WGS sequence"/>
</dbReference>
<dbReference type="InterPro" id="IPR006076">
    <property type="entry name" value="FAD-dep_OxRdtase"/>
</dbReference>
<protein>
    <submittedName>
        <fullName evidence="3">Glycine/D-amino acid oxidase (Deaminating)</fullName>
    </submittedName>
</protein>
<dbReference type="PANTHER" id="PTHR13847">
    <property type="entry name" value="SARCOSINE DEHYDROGENASE-RELATED"/>
    <property type="match status" value="1"/>
</dbReference>
<dbReference type="Gene3D" id="3.50.50.60">
    <property type="entry name" value="FAD/NAD(P)-binding domain"/>
    <property type="match status" value="1"/>
</dbReference>
<evidence type="ECO:0000313" key="3">
    <source>
        <dbReference type="EMBL" id="CUU58840.1"/>
    </source>
</evidence>
<dbReference type="Pfam" id="PF01266">
    <property type="entry name" value="DAO"/>
    <property type="match status" value="1"/>
</dbReference>
<reference evidence="4" key="1">
    <citation type="submission" date="2015-11" db="EMBL/GenBank/DDBJ databases">
        <authorList>
            <person name="Varghese N."/>
        </authorList>
    </citation>
    <scope>NUCLEOTIDE SEQUENCE [LARGE SCALE GENOMIC DNA]</scope>
    <source>
        <strain evidence="4">DSM 45899</strain>
    </source>
</reference>
<dbReference type="SUPFAM" id="SSF51905">
    <property type="entry name" value="FAD/NAD(P)-binding domain"/>
    <property type="match status" value="1"/>
</dbReference>
<feature type="region of interest" description="Disordered" evidence="1">
    <location>
        <begin position="1"/>
        <end position="56"/>
    </location>
</feature>
<dbReference type="PRINTS" id="PR00419">
    <property type="entry name" value="ADXRDTASE"/>
</dbReference>
<keyword evidence="4" id="KW-1185">Reference proteome</keyword>
<name>A0A0S4QVL2_9ACTN</name>
<dbReference type="AlphaFoldDB" id="A0A0S4QVL2"/>
<dbReference type="PANTHER" id="PTHR13847:SF285">
    <property type="entry name" value="FAD DEPENDENT OXIDOREDUCTASE DOMAIN-CONTAINING PROTEIN"/>
    <property type="match status" value="1"/>
</dbReference>
<accession>A0A0S4QVL2</accession>
<evidence type="ECO:0000259" key="2">
    <source>
        <dbReference type="Pfam" id="PF01266"/>
    </source>
</evidence>
<gene>
    <name evidence="3" type="ORF">Ga0074812_12283</name>
</gene>
<feature type="compositionally biased region" description="Low complexity" evidence="1">
    <location>
        <begin position="9"/>
        <end position="18"/>
    </location>
</feature>
<organism evidence="3 4">
    <name type="scientific">Parafrankia irregularis</name>
    <dbReference type="NCBI Taxonomy" id="795642"/>
    <lineage>
        <taxon>Bacteria</taxon>
        <taxon>Bacillati</taxon>
        <taxon>Actinomycetota</taxon>
        <taxon>Actinomycetes</taxon>
        <taxon>Frankiales</taxon>
        <taxon>Frankiaceae</taxon>
        <taxon>Parafrankia</taxon>
    </lineage>
</organism>
<dbReference type="GO" id="GO:0005737">
    <property type="term" value="C:cytoplasm"/>
    <property type="evidence" value="ECO:0007669"/>
    <property type="project" value="TreeGrafter"/>
</dbReference>
<dbReference type="EMBL" id="FAOZ01000022">
    <property type="protein sequence ID" value="CUU58840.1"/>
    <property type="molecule type" value="Genomic_DNA"/>
</dbReference>
<proteinExistence type="predicted"/>
<sequence length="480" mass="50588">MSDSDTRPIETGPIETGPGETGPDETGSDDARPGDSGADRALVSPTGWSLWAGAPDESGRPLGPRARGALTADVCVVGAGYTGLWTAYHLARTHPALRVVVVEKETVGFGASGRNGGWCSALFPTAALAAQMRPALAATIDEIGAIALEEGIDCDFVKAGTLRVATTPAQATRLRRTAGTEWLDANEVAGIVRVAGAEGGVLDPDCAVLHPGRLVRGLAAAAERRGVTVFERSPARRIVPGRVVLDGGVVRADVIVRATEGYTATLPGLRREVVPIYSLVVATEPLGPATWDEIGWERRVAVTDDRHMIIYAQRTADGRIVLGGEGTPYHFGSRINPSFDVEPAIFDQLRQTLATLFPAAATARITHRWGGPLGVPRDWTPSVHLDRATGLAHAGGYVGDGVAASALAGQTLAELITGRSSERTGLPWVRGERRRWEPEPLRWLGITGGTRLARAVDARENRTGRPSRLGSVLAALTGGH</sequence>
<feature type="domain" description="FAD dependent oxidoreductase" evidence="2">
    <location>
        <begin position="73"/>
        <end position="415"/>
    </location>
</feature>
<evidence type="ECO:0000313" key="4">
    <source>
        <dbReference type="Proteomes" id="UP000198802"/>
    </source>
</evidence>
<dbReference type="InterPro" id="IPR036188">
    <property type="entry name" value="FAD/NAD-bd_sf"/>
</dbReference>
<dbReference type="RefSeq" id="WP_091282681.1">
    <property type="nucleotide sequence ID" value="NZ_FAOZ01000022.1"/>
</dbReference>
<evidence type="ECO:0000256" key="1">
    <source>
        <dbReference type="SAM" id="MobiDB-lite"/>
    </source>
</evidence>